<dbReference type="InterPro" id="IPR052174">
    <property type="entry name" value="Flavoredoxin"/>
</dbReference>
<dbReference type="InterPro" id="IPR012349">
    <property type="entry name" value="Split_barrel_FMN-bd"/>
</dbReference>
<keyword evidence="6" id="KW-1185">Reference proteome</keyword>
<dbReference type="GO" id="GO:0016646">
    <property type="term" value="F:oxidoreductase activity, acting on the CH-NH group of donors, NAD or NADP as acceptor"/>
    <property type="evidence" value="ECO:0007669"/>
    <property type="project" value="UniProtKB-ARBA"/>
</dbReference>
<dbReference type="AlphaFoldDB" id="A0A926FBJ0"/>
<protein>
    <submittedName>
        <fullName evidence="5">Flavin reductase family protein</fullName>
    </submittedName>
</protein>
<dbReference type="Gene3D" id="2.30.110.10">
    <property type="entry name" value="Electron Transport, Fmn-binding Protein, Chain A"/>
    <property type="match status" value="1"/>
</dbReference>
<reference evidence="5" key="1">
    <citation type="submission" date="2020-08" db="EMBL/GenBank/DDBJ databases">
        <title>Genome public.</title>
        <authorList>
            <person name="Liu C."/>
            <person name="Sun Q."/>
        </authorList>
    </citation>
    <scope>NUCLEOTIDE SEQUENCE</scope>
    <source>
        <strain evidence="5">NSJ-50</strain>
    </source>
</reference>
<feature type="domain" description="Flavin reductase like" evidence="4">
    <location>
        <begin position="11"/>
        <end position="145"/>
    </location>
</feature>
<evidence type="ECO:0000256" key="1">
    <source>
        <dbReference type="ARBA" id="ARBA00001917"/>
    </source>
</evidence>
<comment type="similarity">
    <text evidence="3">Belongs to the flavoredoxin family.</text>
</comment>
<name>A0A926FBJ0_9FIRM</name>
<organism evidence="5 6">
    <name type="scientific">Qingrenia yutianensis</name>
    <dbReference type="NCBI Taxonomy" id="2763676"/>
    <lineage>
        <taxon>Bacteria</taxon>
        <taxon>Bacillati</taxon>
        <taxon>Bacillota</taxon>
        <taxon>Clostridia</taxon>
        <taxon>Eubacteriales</taxon>
        <taxon>Oscillospiraceae</taxon>
        <taxon>Qingrenia</taxon>
    </lineage>
</organism>
<dbReference type="PANTHER" id="PTHR43567">
    <property type="entry name" value="FLAVOREDOXIN-RELATED-RELATED"/>
    <property type="match status" value="1"/>
</dbReference>
<evidence type="ECO:0000256" key="3">
    <source>
        <dbReference type="ARBA" id="ARBA00038054"/>
    </source>
</evidence>
<sequence length="188" mass="20618">MRKNFGAQAYLYPMPVLIIGSYDENGKPDAMNAAWGGISEEKEISICISAGHKTTKNIIARGAFTVSIADAKNVVACDYVGIVSGNKEPDKIKKTGWHAAKSEFVDAPLFDELPMALECKLISYDEETCRLVGEIVNVCADERILGEDGKIDLNKFSPITYDPVHYTYRKIGDVVGKAFSDGMKLKCI</sequence>
<evidence type="ECO:0000259" key="4">
    <source>
        <dbReference type="Pfam" id="PF01613"/>
    </source>
</evidence>
<accession>A0A926FBJ0</accession>
<dbReference type="InterPro" id="IPR002563">
    <property type="entry name" value="Flavin_Rdtase-like_dom"/>
</dbReference>
<gene>
    <name evidence="5" type="ORF">H8706_08395</name>
</gene>
<evidence type="ECO:0000313" key="5">
    <source>
        <dbReference type="EMBL" id="MBC8596886.1"/>
    </source>
</evidence>
<comment type="cofactor">
    <cofactor evidence="1">
        <name>FMN</name>
        <dbReference type="ChEBI" id="CHEBI:58210"/>
    </cofactor>
</comment>
<evidence type="ECO:0000256" key="2">
    <source>
        <dbReference type="ARBA" id="ARBA00022630"/>
    </source>
</evidence>
<dbReference type="Pfam" id="PF01613">
    <property type="entry name" value="Flavin_Reduct"/>
    <property type="match status" value="1"/>
</dbReference>
<dbReference type="EMBL" id="JACRTE010000010">
    <property type="protein sequence ID" value="MBC8596886.1"/>
    <property type="molecule type" value="Genomic_DNA"/>
</dbReference>
<dbReference type="RefSeq" id="WP_262432262.1">
    <property type="nucleotide sequence ID" value="NZ_JACRTE010000010.1"/>
</dbReference>
<keyword evidence="2" id="KW-0285">Flavoprotein</keyword>
<dbReference type="Proteomes" id="UP000647416">
    <property type="component" value="Unassembled WGS sequence"/>
</dbReference>
<dbReference type="SUPFAM" id="SSF50475">
    <property type="entry name" value="FMN-binding split barrel"/>
    <property type="match status" value="1"/>
</dbReference>
<proteinExistence type="inferred from homology"/>
<dbReference type="GO" id="GO:0010181">
    <property type="term" value="F:FMN binding"/>
    <property type="evidence" value="ECO:0007669"/>
    <property type="project" value="InterPro"/>
</dbReference>
<evidence type="ECO:0000313" key="6">
    <source>
        <dbReference type="Proteomes" id="UP000647416"/>
    </source>
</evidence>
<comment type="caution">
    <text evidence="5">The sequence shown here is derived from an EMBL/GenBank/DDBJ whole genome shotgun (WGS) entry which is preliminary data.</text>
</comment>
<dbReference type="PANTHER" id="PTHR43567:SF1">
    <property type="entry name" value="FLAVOREDOXIN"/>
    <property type="match status" value="1"/>
</dbReference>